<organism evidence="6 7">
    <name type="scientific">Eleutherodactylus coqui</name>
    <name type="common">Puerto Rican coqui</name>
    <dbReference type="NCBI Taxonomy" id="57060"/>
    <lineage>
        <taxon>Eukaryota</taxon>
        <taxon>Metazoa</taxon>
        <taxon>Chordata</taxon>
        <taxon>Craniata</taxon>
        <taxon>Vertebrata</taxon>
        <taxon>Euteleostomi</taxon>
        <taxon>Amphibia</taxon>
        <taxon>Batrachia</taxon>
        <taxon>Anura</taxon>
        <taxon>Neobatrachia</taxon>
        <taxon>Hyloidea</taxon>
        <taxon>Eleutherodactylidae</taxon>
        <taxon>Eleutherodactylinae</taxon>
        <taxon>Eleutherodactylus</taxon>
        <taxon>Eleutherodactylus</taxon>
    </lineage>
</organism>
<dbReference type="PANTHER" id="PTHR46374">
    <property type="entry name" value="PROTEIN CBG07384"/>
    <property type="match status" value="1"/>
</dbReference>
<evidence type="ECO:0000256" key="4">
    <source>
        <dbReference type="ARBA" id="ARBA00024750"/>
    </source>
</evidence>
<reference evidence="6" key="1">
    <citation type="thesis" date="2020" institute="ProQuest LLC" country="789 East Eisenhower Parkway, Ann Arbor, MI, USA">
        <title>Comparative Genomics and Chromosome Evolution.</title>
        <authorList>
            <person name="Mudd A.B."/>
        </authorList>
    </citation>
    <scope>NUCLEOTIDE SEQUENCE</scope>
    <source>
        <strain evidence="6">HN-11 Male</strain>
        <tissue evidence="6">Kidney and liver</tissue>
    </source>
</reference>
<keyword evidence="1" id="KW-0813">Transport</keyword>
<dbReference type="Gene3D" id="3.30.530.20">
    <property type="match status" value="1"/>
</dbReference>
<dbReference type="GO" id="GO:0006869">
    <property type="term" value="P:lipid transport"/>
    <property type="evidence" value="ECO:0007669"/>
    <property type="project" value="UniProtKB-KW"/>
</dbReference>
<comment type="function">
    <text evidence="4">May be involved in the intracellular transport of sterols or other lipids. May bind cholesterol or other sterols.</text>
</comment>
<keyword evidence="7" id="KW-1185">Reference proteome</keyword>
<feature type="domain" description="START" evidence="5">
    <location>
        <begin position="1"/>
        <end position="144"/>
    </location>
</feature>
<accession>A0A8J6EID7</accession>
<dbReference type="Proteomes" id="UP000770717">
    <property type="component" value="Unassembled WGS sequence"/>
</dbReference>
<dbReference type="PANTHER" id="PTHR46374:SF2">
    <property type="entry name" value="STAR-RELATED LIPID TRANSFER PROTEIN 6"/>
    <property type="match status" value="1"/>
</dbReference>
<evidence type="ECO:0000256" key="3">
    <source>
        <dbReference type="ARBA" id="ARBA00023121"/>
    </source>
</evidence>
<dbReference type="PROSITE" id="PS50848">
    <property type="entry name" value="START"/>
    <property type="match status" value="1"/>
</dbReference>
<dbReference type="AlphaFoldDB" id="A0A8J6EID7"/>
<dbReference type="InterPro" id="IPR002913">
    <property type="entry name" value="START_lipid-bd_dom"/>
</dbReference>
<gene>
    <name evidence="6" type="ORF">GDO78_020429</name>
</gene>
<evidence type="ECO:0000313" key="7">
    <source>
        <dbReference type="Proteomes" id="UP000770717"/>
    </source>
</evidence>
<keyword evidence="3" id="KW-0446">Lipid-binding</keyword>
<dbReference type="OrthoDB" id="196858at2759"/>
<dbReference type="EMBL" id="WNTK01000513">
    <property type="protein sequence ID" value="KAG9469484.1"/>
    <property type="molecule type" value="Genomic_DNA"/>
</dbReference>
<comment type="caution">
    <text evidence="6">The sequence shown here is derived from an EMBL/GenBank/DDBJ whole genome shotgun (WGS) entry which is preliminary data.</text>
</comment>
<name>A0A8J6EID7_ELECQ</name>
<dbReference type="InterPro" id="IPR023393">
    <property type="entry name" value="START-like_dom_sf"/>
</dbReference>
<dbReference type="GO" id="GO:0008289">
    <property type="term" value="F:lipid binding"/>
    <property type="evidence" value="ECO:0007669"/>
    <property type="project" value="UniProtKB-KW"/>
</dbReference>
<dbReference type="SUPFAM" id="SSF55961">
    <property type="entry name" value="Bet v1-like"/>
    <property type="match status" value="1"/>
</dbReference>
<protein>
    <recommendedName>
        <fullName evidence="5">START domain-containing protein</fullName>
    </recommendedName>
</protein>
<evidence type="ECO:0000256" key="2">
    <source>
        <dbReference type="ARBA" id="ARBA00023055"/>
    </source>
</evidence>
<sequence length="145" mass="16094">MYLAKYRSKWDTALKSYSILEEIDEDTVICHCITHSYGMGIISSREFVDLIHIRRYDGGVITTNSISVDYDKCPVSSSHVRGFNNPCGYVCSPLPENPEHSRLVVYIQPELGGLLPRSVVESALPSNIVGLISDARQGILNLLHG</sequence>
<proteinExistence type="predicted"/>
<keyword evidence="2" id="KW-0445">Lipid transport</keyword>
<evidence type="ECO:0000256" key="1">
    <source>
        <dbReference type="ARBA" id="ARBA00022448"/>
    </source>
</evidence>
<dbReference type="Pfam" id="PF01852">
    <property type="entry name" value="START"/>
    <property type="match status" value="1"/>
</dbReference>
<evidence type="ECO:0000313" key="6">
    <source>
        <dbReference type="EMBL" id="KAG9469484.1"/>
    </source>
</evidence>
<evidence type="ECO:0000259" key="5">
    <source>
        <dbReference type="PROSITE" id="PS50848"/>
    </source>
</evidence>
<dbReference type="InterPro" id="IPR043556">
    <property type="entry name" value="StARD5/6"/>
</dbReference>